<evidence type="ECO:0000313" key="1">
    <source>
        <dbReference type="EMBL" id="GKV27662.1"/>
    </source>
</evidence>
<reference evidence="1 2" key="1">
    <citation type="journal article" date="2021" name="Commun. Biol.">
        <title>The genome of Shorea leprosula (Dipterocarpaceae) highlights the ecological relevance of drought in aseasonal tropical rainforests.</title>
        <authorList>
            <person name="Ng K.K.S."/>
            <person name="Kobayashi M.J."/>
            <person name="Fawcett J.A."/>
            <person name="Hatakeyama M."/>
            <person name="Paape T."/>
            <person name="Ng C.H."/>
            <person name="Ang C.C."/>
            <person name="Tnah L.H."/>
            <person name="Lee C.T."/>
            <person name="Nishiyama T."/>
            <person name="Sese J."/>
            <person name="O'Brien M.J."/>
            <person name="Copetti D."/>
            <person name="Mohd Noor M.I."/>
            <person name="Ong R.C."/>
            <person name="Putra M."/>
            <person name="Sireger I.Z."/>
            <person name="Indrioko S."/>
            <person name="Kosugi Y."/>
            <person name="Izuno A."/>
            <person name="Isagi Y."/>
            <person name="Lee S.L."/>
            <person name="Shimizu K.K."/>
        </authorList>
    </citation>
    <scope>NUCLEOTIDE SEQUENCE [LARGE SCALE GENOMIC DNA]</scope>
    <source>
        <strain evidence="1">214</strain>
    </source>
</reference>
<dbReference type="Proteomes" id="UP001054252">
    <property type="component" value="Unassembled WGS sequence"/>
</dbReference>
<keyword evidence="2" id="KW-1185">Reference proteome</keyword>
<protein>
    <submittedName>
        <fullName evidence="1">Uncharacterized protein</fullName>
    </submittedName>
</protein>
<name>A0AAV5KSU9_9ROSI</name>
<evidence type="ECO:0000313" key="2">
    <source>
        <dbReference type="Proteomes" id="UP001054252"/>
    </source>
</evidence>
<dbReference type="AlphaFoldDB" id="A0AAV5KSU9"/>
<proteinExistence type="predicted"/>
<comment type="caution">
    <text evidence="1">The sequence shown here is derived from an EMBL/GenBank/DDBJ whole genome shotgun (WGS) entry which is preliminary data.</text>
</comment>
<dbReference type="EMBL" id="BPVZ01000076">
    <property type="protein sequence ID" value="GKV27662.1"/>
    <property type="molecule type" value="Genomic_DNA"/>
</dbReference>
<accession>A0AAV5KSU9</accession>
<sequence>MDDLEGLEEISTSIAMEIEGPKMLGEDDIIGGMPCKGACFGQMGELGVIVMIE</sequence>
<organism evidence="1 2">
    <name type="scientific">Rubroshorea leprosula</name>
    <dbReference type="NCBI Taxonomy" id="152421"/>
    <lineage>
        <taxon>Eukaryota</taxon>
        <taxon>Viridiplantae</taxon>
        <taxon>Streptophyta</taxon>
        <taxon>Embryophyta</taxon>
        <taxon>Tracheophyta</taxon>
        <taxon>Spermatophyta</taxon>
        <taxon>Magnoliopsida</taxon>
        <taxon>eudicotyledons</taxon>
        <taxon>Gunneridae</taxon>
        <taxon>Pentapetalae</taxon>
        <taxon>rosids</taxon>
        <taxon>malvids</taxon>
        <taxon>Malvales</taxon>
        <taxon>Dipterocarpaceae</taxon>
        <taxon>Rubroshorea</taxon>
    </lineage>
</organism>
<gene>
    <name evidence="1" type="ORF">SLEP1_g36801</name>
</gene>